<feature type="short sequence motif" description="HXTX 1" evidence="2">
    <location>
        <begin position="43"/>
        <end position="46"/>
    </location>
</feature>
<evidence type="ECO:0000313" key="4">
    <source>
        <dbReference type="Proteomes" id="UP000001401"/>
    </source>
</evidence>
<feature type="active site" description="Proton acceptor" evidence="2">
    <location>
        <position position="126"/>
    </location>
</feature>
<keyword evidence="3" id="KW-0436">Ligase</keyword>
<organism evidence="3 4">
    <name type="scientific">Evansella cellulosilytica (strain ATCC 21833 / DSM 2522 / FERM P-1141 / JCM 9156 / N-4)</name>
    <name type="common">Bacillus cellulosilyticus</name>
    <dbReference type="NCBI Taxonomy" id="649639"/>
    <lineage>
        <taxon>Bacteria</taxon>
        <taxon>Bacillati</taxon>
        <taxon>Bacillota</taxon>
        <taxon>Bacilli</taxon>
        <taxon>Bacillales</taxon>
        <taxon>Bacillaceae</taxon>
        <taxon>Evansella</taxon>
    </lineage>
</organism>
<evidence type="ECO:0000256" key="2">
    <source>
        <dbReference type="HAMAP-Rule" id="MF_01940"/>
    </source>
</evidence>
<dbReference type="SUPFAM" id="SSF55144">
    <property type="entry name" value="LigT-like"/>
    <property type="match status" value="1"/>
</dbReference>
<dbReference type="STRING" id="649639.Bcell_3299"/>
<comment type="catalytic activity">
    <reaction evidence="2">
        <text>a 3'-end 2',3'-cyclophospho-ribonucleotide-RNA + H2O = a 3'-end 2'-phospho-ribonucleotide-RNA + H(+)</text>
        <dbReference type="Rhea" id="RHEA:11828"/>
        <dbReference type="Rhea" id="RHEA-COMP:10464"/>
        <dbReference type="Rhea" id="RHEA-COMP:17353"/>
        <dbReference type="ChEBI" id="CHEBI:15377"/>
        <dbReference type="ChEBI" id="CHEBI:15378"/>
        <dbReference type="ChEBI" id="CHEBI:83064"/>
        <dbReference type="ChEBI" id="CHEBI:173113"/>
        <dbReference type="EC" id="3.1.4.58"/>
    </reaction>
</comment>
<name>E6U195_EVAC2</name>
<sequence>MNNKHHFIGVKVSDKVSQVLIGKQEELDVSHYFKKVVSKEDFHLTLLFLGGWEKTHTLWERLKMTLTQRTFSLTLNSIGYFGKEAEPRVIWGGVAQSDALFNLHKNIICLAQESGFPLEKRPFKPHITIAKSLKASSFNQSLYLEQEVSWDVDTLHLFEVNPGKRPMYTSVSKIELSR</sequence>
<dbReference type="Proteomes" id="UP000001401">
    <property type="component" value="Chromosome"/>
</dbReference>
<dbReference type="InterPro" id="IPR004175">
    <property type="entry name" value="RNA_CPDase"/>
</dbReference>
<dbReference type="EMBL" id="CP002394">
    <property type="protein sequence ID" value="ADU31541.1"/>
    <property type="molecule type" value="Genomic_DNA"/>
</dbReference>
<comment type="similarity">
    <text evidence="2">Belongs to the 2H phosphoesterase superfamily. ThpR family.</text>
</comment>
<dbReference type="RefSeq" id="WP_013489872.1">
    <property type="nucleotide sequence ID" value="NC_014829.1"/>
</dbReference>
<gene>
    <name evidence="3" type="ordered locus">Bcell_3299</name>
</gene>
<dbReference type="NCBIfam" id="TIGR02258">
    <property type="entry name" value="2_5_ligase"/>
    <property type="match status" value="1"/>
</dbReference>
<feature type="active site" description="Proton donor" evidence="2">
    <location>
        <position position="43"/>
    </location>
</feature>
<evidence type="ECO:0000313" key="3">
    <source>
        <dbReference type="EMBL" id="ADU31541.1"/>
    </source>
</evidence>
<dbReference type="eggNOG" id="COG1514">
    <property type="taxonomic scope" value="Bacteria"/>
</dbReference>
<dbReference type="HOGENOM" id="CLU_081251_3_1_9"/>
<protein>
    <recommendedName>
        <fullName evidence="2">RNA 2',3'-cyclic phosphodiesterase</fullName>
        <shortName evidence="2">RNA 2',3'-CPDase</shortName>
        <ecNumber evidence="2">3.1.4.58</ecNumber>
    </recommendedName>
</protein>
<dbReference type="Gene3D" id="3.90.1140.10">
    <property type="entry name" value="Cyclic phosphodiesterase"/>
    <property type="match status" value="1"/>
</dbReference>
<dbReference type="KEGG" id="bco:Bcell_3299"/>
<dbReference type="InterPro" id="IPR009097">
    <property type="entry name" value="Cyclic_Pdiesterase"/>
</dbReference>
<dbReference type="EC" id="3.1.4.58" evidence="2"/>
<keyword evidence="1 2" id="KW-0378">Hydrolase</keyword>
<feature type="short sequence motif" description="HXTX 2" evidence="2">
    <location>
        <begin position="126"/>
        <end position="129"/>
    </location>
</feature>
<evidence type="ECO:0000256" key="1">
    <source>
        <dbReference type="ARBA" id="ARBA00022801"/>
    </source>
</evidence>
<dbReference type="GO" id="GO:0016874">
    <property type="term" value="F:ligase activity"/>
    <property type="evidence" value="ECO:0007669"/>
    <property type="project" value="UniProtKB-KW"/>
</dbReference>
<dbReference type="Pfam" id="PF13563">
    <property type="entry name" value="2_5_RNA_ligase2"/>
    <property type="match status" value="1"/>
</dbReference>
<dbReference type="PANTHER" id="PTHR35561:SF1">
    <property type="entry name" value="RNA 2',3'-CYCLIC PHOSPHODIESTERASE"/>
    <property type="match status" value="1"/>
</dbReference>
<keyword evidence="4" id="KW-1185">Reference proteome</keyword>
<dbReference type="OrthoDB" id="9789350at2"/>
<dbReference type="PANTHER" id="PTHR35561">
    <property type="entry name" value="RNA 2',3'-CYCLIC PHOSPHODIESTERASE"/>
    <property type="match status" value="1"/>
</dbReference>
<dbReference type="GO" id="GO:0008664">
    <property type="term" value="F:RNA 2',3'-cyclic 3'-phosphodiesterase activity"/>
    <property type="evidence" value="ECO:0007669"/>
    <property type="project" value="UniProtKB-EC"/>
</dbReference>
<comment type="function">
    <text evidence="2">Hydrolyzes RNA 2',3'-cyclic phosphodiester to an RNA 2'-phosphomonoester.</text>
</comment>
<reference evidence="3 4" key="1">
    <citation type="submission" date="2010-12" db="EMBL/GenBank/DDBJ databases">
        <title>Complete sequence of Bacillus cellulosilyticus DSM 2522.</title>
        <authorList>
            <consortium name="US DOE Joint Genome Institute"/>
            <person name="Lucas S."/>
            <person name="Copeland A."/>
            <person name="Lapidus A."/>
            <person name="Cheng J.-F."/>
            <person name="Bruce D."/>
            <person name="Goodwin L."/>
            <person name="Pitluck S."/>
            <person name="Chertkov O."/>
            <person name="Detter J.C."/>
            <person name="Han C."/>
            <person name="Tapia R."/>
            <person name="Land M."/>
            <person name="Hauser L."/>
            <person name="Jeffries C."/>
            <person name="Kyrpides N."/>
            <person name="Ivanova N."/>
            <person name="Mikhailova N."/>
            <person name="Brumm P."/>
            <person name="Mead D."/>
            <person name="Woyke T."/>
        </authorList>
    </citation>
    <scope>NUCLEOTIDE SEQUENCE [LARGE SCALE GENOMIC DNA]</scope>
    <source>
        <strain evidence="4">ATCC 21833 / DSM 2522 / FERM P-1141 / JCM 9156 / N-4</strain>
    </source>
</reference>
<dbReference type="HAMAP" id="MF_01940">
    <property type="entry name" value="RNA_CPDase"/>
    <property type="match status" value="1"/>
</dbReference>
<accession>E6U195</accession>
<dbReference type="GO" id="GO:0004113">
    <property type="term" value="F:2',3'-cyclic-nucleotide 3'-phosphodiesterase activity"/>
    <property type="evidence" value="ECO:0007669"/>
    <property type="project" value="InterPro"/>
</dbReference>
<dbReference type="AlphaFoldDB" id="E6U195"/>
<proteinExistence type="inferred from homology"/>